<dbReference type="PANTHER" id="PTHR43067">
    <property type="entry name" value="OLIGOPEPTIDE/DIPEPTIDE ABC TRANSPORTER, ATPASE SUBUNIT"/>
    <property type="match status" value="1"/>
</dbReference>
<reference evidence="6" key="2">
    <citation type="submission" date="2020-09" db="EMBL/GenBank/DDBJ databases">
        <authorList>
            <person name="Sun Q."/>
            <person name="Zhou Y."/>
        </authorList>
    </citation>
    <scope>NUCLEOTIDE SEQUENCE</scope>
    <source>
        <strain evidence="6">CGMCC 1.12777</strain>
    </source>
</reference>
<dbReference type="SUPFAM" id="SSF52540">
    <property type="entry name" value="P-loop containing nucleoside triphosphate hydrolases"/>
    <property type="match status" value="1"/>
</dbReference>
<sequence>MENVLDVQNLSIEFPTETGVVRAVKNVSFQIKKGESLGIVGESGSGKSTVAFGLFNSVPDPGRISSGSVRFLDGRNFLKVNTEERRRFYWEHISMVFQASQNTLNPLLRIRRQVDDIAEAHQFNKKKLRQKAQSLFEMMYLDTDRVMNAYPHELSGGMKQRVSIGLALLLDPEIVVLDEPTTALDVISQGSVLKILNGIRKELNISLLFITHDISVISEVVDSVMVMYAGQVIERGPVNQVMSSPTHPYTLGLIRSIPPLVGDVKNTKGISGSAVQLDLLPKGCPFYSRCDMRMTKCSEIPPPWVTLDNNVSVACHLAKNEGGDKNDRTQEHFKTI</sequence>
<comment type="caution">
    <text evidence="6">The sequence shown here is derived from an EMBL/GenBank/DDBJ whole genome shotgun (WGS) entry which is preliminary data.</text>
</comment>
<evidence type="ECO:0000259" key="5">
    <source>
        <dbReference type="PROSITE" id="PS50893"/>
    </source>
</evidence>
<dbReference type="Pfam" id="PF00005">
    <property type="entry name" value="ABC_tran"/>
    <property type="match status" value="1"/>
</dbReference>
<feature type="domain" description="ABC transporter" evidence="5">
    <location>
        <begin position="5"/>
        <end position="254"/>
    </location>
</feature>
<evidence type="ECO:0000313" key="6">
    <source>
        <dbReference type="EMBL" id="GGH82620.1"/>
    </source>
</evidence>
<keyword evidence="2" id="KW-0813">Transport</keyword>
<dbReference type="GO" id="GO:0016887">
    <property type="term" value="F:ATP hydrolysis activity"/>
    <property type="evidence" value="ECO:0007669"/>
    <property type="project" value="InterPro"/>
</dbReference>
<evidence type="ECO:0000256" key="2">
    <source>
        <dbReference type="ARBA" id="ARBA00022448"/>
    </source>
</evidence>
<dbReference type="InterPro" id="IPR013563">
    <property type="entry name" value="Oligopep_ABC_C"/>
</dbReference>
<evidence type="ECO:0000256" key="1">
    <source>
        <dbReference type="ARBA" id="ARBA00005417"/>
    </source>
</evidence>
<evidence type="ECO:0000313" key="7">
    <source>
        <dbReference type="Proteomes" id="UP000656813"/>
    </source>
</evidence>
<dbReference type="Pfam" id="PF08352">
    <property type="entry name" value="oligo_HPY"/>
    <property type="match status" value="1"/>
</dbReference>
<dbReference type="Proteomes" id="UP000656813">
    <property type="component" value="Unassembled WGS sequence"/>
</dbReference>
<dbReference type="EMBL" id="BMFV01000015">
    <property type="protein sequence ID" value="GGH82620.1"/>
    <property type="molecule type" value="Genomic_DNA"/>
</dbReference>
<gene>
    <name evidence="6" type="ORF">GCM10007096_22280</name>
</gene>
<proteinExistence type="inferred from homology"/>
<reference evidence="6" key="1">
    <citation type="journal article" date="2014" name="Int. J. Syst. Evol. Microbiol.">
        <title>Complete genome sequence of Corynebacterium casei LMG S-19264T (=DSM 44701T), isolated from a smear-ripened cheese.</title>
        <authorList>
            <consortium name="US DOE Joint Genome Institute (JGI-PGF)"/>
            <person name="Walter F."/>
            <person name="Albersmeier A."/>
            <person name="Kalinowski J."/>
            <person name="Ruckert C."/>
        </authorList>
    </citation>
    <scope>NUCLEOTIDE SEQUENCE</scope>
    <source>
        <strain evidence="6">CGMCC 1.12777</strain>
    </source>
</reference>
<dbReference type="RefSeq" id="WP_188497474.1">
    <property type="nucleotide sequence ID" value="NZ_BMFV01000015.1"/>
</dbReference>
<dbReference type="PROSITE" id="PS50893">
    <property type="entry name" value="ABC_TRANSPORTER_2"/>
    <property type="match status" value="1"/>
</dbReference>
<dbReference type="PROSITE" id="PS00211">
    <property type="entry name" value="ABC_TRANSPORTER_1"/>
    <property type="match status" value="1"/>
</dbReference>
<keyword evidence="7" id="KW-1185">Reference proteome</keyword>
<dbReference type="InterPro" id="IPR003593">
    <property type="entry name" value="AAA+_ATPase"/>
</dbReference>
<dbReference type="InterPro" id="IPR017871">
    <property type="entry name" value="ABC_transporter-like_CS"/>
</dbReference>
<dbReference type="InterPro" id="IPR003439">
    <property type="entry name" value="ABC_transporter-like_ATP-bd"/>
</dbReference>
<dbReference type="Gene3D" id="3.40.50.300">
    <property type="entry name" value="P-loop containing nucleotide triphosphate hydrolases"/>
    <property type="match status" value="1"/>
</dbReference>
<protein>
    <submittedName>
        <fullName evidence="6">Peptide ABC transporter ATP-binding protein</fullName>
    </submittedName>
</protein>
<dbReference type="AlphaFoldDB" id="A0A8J2ZWN0"/>
<name>A0A8J2ZWN0_9BACL</name>
<keyword evidence="3" id="KW-0547">Nucleotide-binding</keyword>
<accession>A0A8J2ZWN0</accession>
<keyword evidence="4 6" id="KW-0067">ATP-binding</keyword>
<evidence type="ECO:0000256" key="3">
    <source>
        <dbReference type="ARBA" id="ARBA00022741"/>
    </source>
</evidence>
<organism evidence="6 7">
    <name type="scientific">Pullulanibacillus pueri</name>
    <dbReference type="NCBI Taxonomy" id="1437324"/>
    <lineage>
        <taxon>Bacteria</taxon>
        <taxon>Bacillati</taxon>
        <taxon>Bacillota</taxon>
        <taxon>Bacilli</taxon>
        <taxon>Bacillales</taxon>
        <taxon>Sporolactobacillaceae</taxon>
        <taxon>Pullulanibacillus</taxon>
    </lineage>
</organism>
<dbReference type="CDD" id="cd03257">
    <property type="entry name" value="ABC_NikE_OppD_transporters"/>
    <property type="match status" value="1"/>
</dbReference>
<dbReference type="NCBIfam" id="TIGR01727">
    <property type="entry name" value="oligo_HPY"/>
    <property type="match status" value="1"/>
</dbReference>
<dbReference type="PANTHER" id="PTHR43067:SF3">
    <property type="entry name" value="MALTOSE ABC TRANSPORTER, ATP-BINDING PROTEIN"/>
    <property type="match status" value="1"/>
</dbReference>
<dbReference type="InterPro" id="IPR027417">
    <property type="entry name" value="P-loop_NTPase"/>
</dbReference>
<dbReference type="SMART" id="SM00382">
    <property type="entry name" value="AAA"/>
    <property type="match status" value="1"/>
</dbReference>
<dbReference type="GO" id="GO:0015833">
    <property type="term" value="P:peptide transport"/>
    <property type="evidence" value="ECO:0007669"/>
    <property type="project" value="InterPro"/>
</dbReference>
<dbReference type="FunFam" id="3.40.50.300:FF:000016">
    <property type="entry name" value="Oligopeptide ABC transporter ATP-binding component"/>
    <property type="match status" value="1"/>
</dbReference>
<dbReference type="GO" id="GO:0005524">
    <property type="term" value="F:ATP binding"/>
    <property type="evidence" value="ECO:0007669"/>
    <property type="project" value="UniProtKB-KW"/>
</dbReference>
<comment type="similarity">
    <text evidence="1">Belongs to the ABC transporter superfamily.</text>
</comment>
<evidence type="ECO:0000256" key="4">
    <source>
        <dbReference type="ARBA" id="ARBA00022840"/>
    </source>
</evidence>